<keyword evidence="8" id="KW-1185">Reference proteome</keyword>
<evidence type="ECO:0000256" key="3">
    <source>
        <dbReference type="PROSITE-ProRule" id="PRU00284"/>
    </source>
</evidence>
<dbReference type="Gene3D" id="1.10.287.950">
    <property type="entry name" value="Methyl-accepting chemotaxis protein"/>
    <property type="match status" value="1"/>
</dbReference>
<keyword evidence="4" id="KW-1133">Transmembrane helix</keyword>
<dbReference type="SUPFAM" id="SSF58104">
    <property type="entry name" value="Methyl-accepting chemotaxis protein (MCP) signaling domain"/>
    <property type="match status" value="1"/>
</dbReference>
<dbReference type="PRINTS" id="PR00260">
    <property type="entry name" value="CHEMTRNSDUCR"/>
</dbReference>
<keyword evidence="3" id="KW-0807">Transducer</keyword>
<dbReference type="PANTHER" id="PTHR43531:SF11">
    <property type="entry name" value="METHYL-ACCEPTING CHEMOTAXIS PROTEIN 3"/>
    <property type="match status" value="1"/>
</dbReference>
<dbReference type="Gene3D" id="6.10.340.10">
    <property type="match status" value="1"/>
</dbReference>
<dbReference type="GO" id="GO:0006935">
    <property type="term" value="P:chemotaxis"/>
    <property type="evidence" value="ECO:0007669"/>
    <property type="project" value="UniProtKB-KW"/>
</dbReference>
<protein>
    <submittedName>
        <fullName evidence="6">4HB sensor-containing MCP-domain signal transduction protein</fullName>
    </submittedName>
    <submittedName>
        <fullName evidence="7">Methyl-accepting chemotaxis protein</fullName>
    </submittedName>
</protein>
<dbReference type="SMART" id="SM00283">
    <property type="entry name" value="MA"/>
    <property type="match status" value="1"/>
</dbReference>
<dbReference type="RefSeq" id="WP_099341517.1">
    <property type="nucleotide sequence ID" value="NZ_CP032098.1"/>
</dbReference>
<dbReference type="KEGG" id="amol:AMOL_1779"/>
<sequence length="626" mass="69802">MLNKLSISKKLYLGFSIMIIIMIIVTAIGIVKVKFIDDTLYEVVEINSVKQRYAINFRGSVHDRAIAIRDVVLAKDSNSELFKTNIEDIKRLEKYYIKSAAPLDEIIQKGLNVDDEEKKILSKIKDIESKTLPLVNRLIKLKSNNMNEEAKELLVKKVGPNFTIWLKVINQFIDYEEEKNQIETPKAREVASSFTFTMLSILLISLFIALVVSFLISNQLVKSVNLVQEGLLGFFDFLNKKTNKATNIKINGTDEFAQMAKDINSNIKNIENTIIQDEEFVKEIASFAKEIGAGNMQVKIQKDTTTKSLIELKEILTKMQNDLENSVTSSIPKLLNILKSFKEHDFTPRFENSNAKVTVAINELGDVISNLLSDSYEVGKKLENSSKLLIKNVNELNISSNEAASSLEQTTASLTNIMKNVKTNSNHVEEMSQYAKDVNNFAIEGQKFAKNTSVAMTELSQQVTTINDAITIIDQIAFQTNILSLNAAVEAATAGEAGKGFAVVAQEVRNLANRSAQAASEIKSIVEQATNKATFGKQTSDKMINGYDLLIDSIDKTTNIINNIETSSKEQEDGISQINEAIILLEEQTQKNAIIANQTKEIAIENDEIAKEIVSELSNKKFKTKA</sequence>
<dbReference type="AlphaFoldDB" id="A0A2G1DKY9"/>
<feature type="domain" description="Methyl-accepting transducer" evidence="5">
    <location>
        <begin position="378"/>
        <end position="603"/>
    </location>
</feature>
<dbReference type="GO" id="GO:0007165">
    <property type="term" value="P:signal transduction"/>
    <property type="evidence" value="ECO:0007669"/>
    <property type="project" value="UniProtKB-KW"/>
</dbReference>
<evidence type="ECO:0000313" key="7">
    <source>
        <dbReference type="EMBL" id="PHO19157.1"/>
    </source>
</evidence>
<evidence type="ECO:0000256" key="4">
    <source>
        <dbReference type="SAM" id="Phobius"/>
    </source>
</evidence>
<dbReference type="Proteomes" id="UP000262712">
    <property type="component" value="Chromosome"/>
</dbReference>
<evidence type="ECO:0000256" key="1">
    <source>
        <dbReference type="ARBA" id="ARBA00022500"/>
    </source>
</evidence>
<evidence type="ECO:0000313" key="9">
    <source>
        <dbReference type="Proteomes" id="UP000262712"/>
    </source>
</evidence>
<feature type="transmembrane region" description="Helical" evidence="4">
    <location>
        <begin position="12"/>
        <end position="31"/>
    </location>
</feature>
<dbReference type="InterPro" id="IPR051310">
    <property type="entry name" value="MCP_chemotaxis"/>
</dbReference>
<dbReference type="EMBL" id="NXFY01000002">
    <property type="protein sequence ID" value="PHO19157.1"/>
    <property type="molecule type" value="Genomic_DNA"/>
</dbReference>
<evidence type="ECO:0000259" key="5">
    <source>
        <dbReference type="PROSITE" id="PS50111"/>
    </source>
</evidence>
<keyword evidence="4" id="KW-0472">Membrane</keyword>
<dbReference type="InterPro" id="IPR004090">
    <property type="entry name" value="Chemotax_Me-accpt_rcpt"/>
</dbReference>
<organism evidence="7 8">
    <name type="scientific">Malaciobacter molluscorum LMG 25693</name>
    <dbReference type="NCBI Taxonomy" id="870501"/>
    <lineage>
        <taxon>Bacteria</taxon>
        <taxon>Pseudomonadati</taxon>
        <taxon>Campylobacterota</taxon>
        <taxon>Epsilonproteobacteria</taxon>
        <taxon>Campylobacterales</taxon>
        <taxon>Arcobacteraceae</taxon>
        <taxon>Malaciobacter</taxon>
    </lineage>
</organism>
<gene>
    <name evidence="6" type="ORF">AMOL_1779</name>
    <name evidence="7" type="ORF">CPU12_02630</name>
</gene>
<dbReference type="GO" id="GO:0005886">
    <property type="term" value="C:plasma membrane"/>
    <property type="evidence" value="ECO:0007669"/>
    <property type="project" value="TreeGrafter"/>
</dbReference>
<evidence type="ECO:0000313" key="8">
    <source>
        <dbReference type="Proteomes" id="UP000221222"/>
    </source>
</evidence>
<accession>A0A2G1DKY9</accession>
<dbReference type="Pfam" id="PF12729">
    <property type="entry name" value="4HB_MCP_1"/>
    <property type="match status" value="1"/>
</dbReference>
<dbReference type="PANTHER" id="PTHR43531">
    <property type="entry name" value="PROTEIN ICFG"/>
    <property type="match status" value="1"/>
</dbReference>
<evidence type="ECO:0000313" key="6">
    <source>
        <dbReference type="EMBL" id="AXX92743.1"/>
    </source>
</evidence>
<dbReference type="GO" id="GO:0004888">
    <property type="term" value="F:transmembrane signaling receptor activity"/>
    <property type="evidence" value="ECO:0007669"/>
    <property type="project" value="InterPro"/>
</dbReference>
<dbReference type="InterPro" id="IPR004089">
    <property type="entry name" value="MCPsignal_dom"/>
</dbReference>
<dbReference type="Proteomes" id="UP000221222">
    <property type="component" value="Unassembled WGS sequence"/>
</dbReference>
<keyword evidence="4" id="KW-0812">Transmembrane</keyword>
<dbReference type="PROSITE" id="PS50111">
    <property type="entry name" value="CHEMOTAXIS_TRANSDUC_2"/>
    <property type="match status" value="1"/>
</dbReference>
<proteinExistence type="inferred from homology"/>
<dbReference type="InterPro" id="IPR047347">
    <property type="entry name" value="YvaQ-like_sensor"/>
</dbReference>
<reference evidence="7 8" key="1">
    <citation type="submission" date="2017-09" db="EMBL/GenBank/DDBJ databases">
        <title>Arcobacter canalis sp. nov., a new species isolated from a water canal contaminated with urban sewage.</title>
        <authorList>
            <person name="Perez-Cataluna A."/>
            <person name="Salas-Masso N."/>
            <person name="Figueras M.J."/>
        </authorList>
    </citation>
    <scope>NUCLEOTIDE SEQUENCE [LARGE SCALE GENOMIC DNA]</scope>
    <source>
        <strain evidence="7 8">F98-3</strain>
    </source>
</reference>
<keyword evidence="1" id="KW-0145">Chemotaxis</keyword>
<dbReference type="InterPro" id="IPR024478">
    <property type="entry name" value="HlyB_4HB_MCP"/>
</dbReference>
<dbReference type="Pfam" id="PF00015">
    <property type="entry name" value="MCPsignal"/>
    <property type="match status" value="1"/>
</dbReference>
<evidence type="ECO:0000256" key="2">
    <source>
        <dbReference type="ARBA" id="ARBA00029447"/>
    </source>
</evidence>
<dbReference type="CDD" id="cd19411">
    <property type="entry name" value="MCP2201-like_sensor"/>
    <property type="match status" value="1"/>
</dbReference>
<name>A0A2G1DKY9_9BACT</name>
<feature type="transmembrane region" description="Helical" evidence="4">
    <location>
        <begin position="194"/>
        <end position="216"/>
    </location>
</feature>
<comment type="similarity">
    <text evidence="2">Belongs to the methyl-accepting chemotaxis (MCP) protein family.</text>
</comment>
<reference evidence="6 9" key="2">
    <citation type="submission" date="2018-08" db="EMBL/GenBank/DDBJ databases">
        <title>Complete genome of the Arcobacter molluscorum type strain LMG 25693.</title>
        <authorList>
            <person name="Miller W.G."/>
            <person name="Yee E."/>
            <person name="Bono J.L."/>
        </authorList>
    </citation>
    <scope>NUCLEOTIDE SEQUENCE [LARGE SCALE GENOMIC DNA]</scope>
    <source>
        <strain evidence="6 9">CECT 7696</strain>
    </source>
</reference>
<dbReference type="EMBL" id="CP032098">
    <property type="protein sequence ID" value="AXX92743.1"/>
    <property type="molecule type" value="Genomic_DNA"/>
</dbReference>